<keyword evidence="5" id="KW-0295">Fungicide</keyword>
<name>A0AAU9T2L5_THLAR</name>
<dbReference type="AlphaFoldDB" id="A0AAU9T2L5"/>
<keyword evidence="7" id="KW-0611">Plant defense</keyword>
<keyword evidence="4" id="KW-0929">Antimicrobial</keyword>
<organism evidence="9 10">
    <name type="scientific">Thlaspi arvense</name>
    <name type="common">Field penny-cress</name>
    <dbReference type="NCBI Taxonomy" id="13288"/>
    <lineage>
        <taxon>Eukaryota</taxon>
        <taxon>Viridiplantae</taxon>
        <taxon>Streptophyta</taxon>
        <taxon>Embryophyta</taxon>
        <taxon>Tracheophyta</taxon>
        <taxon>Spermatophyta</taxon>
        <taxon>Magnoliopsida</taxon>
        <taxon>eudicotyledons</taxon>
        <taxon>Gunneridae</taxon>
        <taxon>Pentapetalae</taxon>
        <taxon>rosids</taxon>
        <taxon>malvids</taxon>
        <taxon>Brassicales</taxon>
        <taxon>Brassicaceae</taxon>
        <taxon>Thlaspideae</taxon>
        <taxon>Thlaspi</taxon>
    </lineage>
</organism>
<evidence type="ECO:0000256" key="7">
    <source>
        <dbReference type="ARBA" id="ARBA00022821"/>
    </source>
</evidence>
<evidence type="ECO:0000313" key="10">
    <source>
        <dbReference type="Proteomes" id="UP000836841"/>
    </source>
</evidence>
<dbReference type="EMBL" id="OU466863">
    <property type="protein sequence ID" value="CAH2078598.1"/>
    <property type="molecule type" value="Genomic_DNA"/>
</dbReference>
<keyword evidence="3" id="KW-0964">Secreted</keyword>
<evidence type="ECO:0000256" key="3">
    <source>
        <dbReference type="ARBA" id="ARBA00022525"/>
    </source>
</evidence>
<protein>
    <submittedName>
        <fullName evidence="9">Uncharacterized protein</fullName>
    </submittedName>
</protein>
<comment type="similarity">
    <text evidence="2">Belongs to the DEFL family.</text>
</comment>
<evidence type="ECO:0000256" key="6">
    <source>
        <dbReference type="ARBA" id="ARBA00022729"/>
    </source>
</evidence>
<dbReference type="GO" id="GO:0050832">
    <property type="term" value="P:defense response to fungus"/>
    <property type="evidence" value="ECO:0007669"/>
    <property type="project" value="UniProtKB-KW"/>
</dbReference>
<evidence type="ECO:0000256" key="4">
    <source>
        <dbReference type="ARBA" id="ARBA00022529"/>
    </source>
</evidence>
<gene>
    <name evidence="9" type="ORF">TAV2_LOCUS25146</name>
</gene>
<evidence type="ECO:0000256" key="1">
    <source>
        <dbReference type="ARBA" id="ARBA00004613"/>
    </source>
</evidence>
<sequence>MVYSRFVFFAFLALSVLLASVESTEMMSEDSIWSSNKGGLLCCNDHPKFGVCTDDAKCSNWCRQGCDNGKGGFCKKSLCHCFC</sequence>
<keyword evidence="6 8" id="KW-0732">Signal</keyword>
<dbReference type="GO" id="GO:0031640">
    <property type="term" value="P:killing of cells of another organism"/>
    <property type="evidence" value="ECO:0007669"/>
    <property type="project" value="UniProtKB-KW"/>
</dbReference>
<evidence type="ECO:0000256" key="8">
    <source>
        <dbReference type="SAM" id="SignalP"/>
    </source>
</evidence>
<evidence type="ECO:0000313" key="9">
    <source>
        <dbReference type="EMBL" id="CAH2078598.1"/>
    </source>
</evidence>
<feature type="chain" id="PRO_5043986985" evidence="8">
    <location>
        <begin position="24"/>
        <end position="83"/>
    </location>
</feature>
<comment type="subcellular location">
    <subcellularLocation>
        <location evidence="1">Secreted</location>
    </subcellularLocation>
</comment>
<accession>A0AAU9T2L5</accession>
<proteinExistence type="inferred from homology"/>
<reference evidence="9 10" key="1">
    <citation type="submission" date="2022-03" db="EMBL/GenBank/DDBJ databases">
        <authorList>
            <person name="Nunn A."/>
            <person name="Chopra R."/>
            <person name="Nunn A."/>
            <person name="Contreras Garrido A."/>
        </authorList>
    </citation>
    <scope>NUCLEOTIDE SEQUENCE [LARGE SCALE GENOMIC DNA]</scope>
</reference>
<keyword evidence="10" id="KW-1185">Reference proteome</keyword>
<feature type="signal peptide" evidence="8">
    <location>
        <begin position="1"/>
        <end position="23"/>
    </location>
</feature>
<evidence type="ECO:0000256" key="5">
    <source>
        <dbReference type="ARBA" id="ARBA00022577"/>
    </source>
</evidence>
<dbReference type="GO" id="GO:0005576">
    <property type="term" value="C:extracellular region"/>
    <property type="evidence" value="ECO:0007669"/>
    <property type="project" value="UniProtKB-SubCell"/>
</dbReference>
<dbReference type="Pfam" id="PF10868">
    <property type="entry name" value="Defensin_like"/>
    <property type="match status" value="1"/>
</dbReference>
<dbReference type="InterPro" id="IPR022618">
    <property type="entry name" value="Defensin-like_20-28"/>
</dbReference>
<dbReference type="Proteomes" id="UP000836841">
    <property type="component" value="Chromosome 7"/>
</dbReference>
<evidence type="ECO:0000256" key="2">
    <source>
        <dbReference type="ARBA" id="ARBA00006722"/>
    </source>
</evidence>